<keyword evidence="2" id="KW-1185">Reference proteome</keyword>
<name>A0ABT9STG2_9GAMM</name>
<evidence type="ECO:0000313" key="1">
    <source>
        <dbReference type="EMBL" id="MDQ0008285.1"/>
    </source>
</evidence>
<organism evidence="1 2">
    <name type="scientific">Luteibacter jiangsuensis</name>
    <dbReference type="NCBI Taxonomy" id="637577"/>
    <lineage>
        <taxon>Bacteria</taxon>
        <taxon>Pseudomonadati</taxon>
        <taxon>Pseudomonadota</taxon>
        <taxon>Gammaproteobacteria</taxon>
        <taxon>Lysobacterales</taxon>
        <taxon>Rhodanobacteraceae</taxon>
        <taxon>Luteibacter</taxon>
    </lineage>
</organism>
<accession>A0ABT9STG2</accession>
<comment type="caution">
    <text evidence="1">The sequence shown here is derived from an EMBL/GenBank/DDBJ whole genome shotgun (WGS) entry which is preliminary data.</text>
</comment>
<gene>
    <name evidence="1" type="ORF">J2T07_000444</name>
</gene>
<protein>
    <submittedName>
        <fullName evidence="1">Uncharacterized protein</fullName>
    </submittedName>
</protein>
<dbReference type="EMBL" id="JAUSSK010000001">
    <property type="protein sequence ID" value="MDQ0008285.1"/>
    <property type="molecule type" value="Genomic_DNA"/>
</dbReference>
<reference evidence="1 2" key="1">
    <citation type="submission" date="2023-07" db="EMBL/GenBank/DDBJ databases">
        <title>Sorghum-associated microbial communities from plants grown in Nebraska, USA.</title>
        <authorList>
            <person name="Schachtman D."/>
        </authorList>
    </citation>
    <scope>NUCLEOTIDE SEQUENCE [LARGE SCALE GENOMIC DNA]</scope>
    <source>
        <strain evidence="1 2">CC60</strain>
    </source>
</reference>
<dbReference type="Proteomes" id="UP001237737">
    <property type="component" value="Unassembled WGS sequence"/>
</dbReference>
<evidence type="ECO:0000313" key="2">
    <source>
        <dbReference type="Proteomes" id="UP001237737"/>
    </source>
</evidence>
<dbReference type="RefSeq" id="WP_306846937.1">
    <property type="nucleotide sequence ID" value="NZ_JAUSSK010000001.1"/>
</dbReference>
<sequence>MSSKGIISPGDAQPLGQGFINNVVNGDRVGKYEIVDGRIQVCLLEGTMSLDEYRGLEKSINAQQAALDAQHP</sequence>
<proteinExistence type="predicted"/>